<feature type="compositionally biased region" description="Basic and acidic residues" evidence="1">
    <location>
        <begin position="92"/>
        <end position="102"/>
    </location>
</feature>
<accession>A0A6J4MKY4</accession>
<organism evidence="2">
    <name type="scientific">uncultured Gemmatimonadaceae bacterium</name>
    <dbReference type="NCBI Taxonomy" id="246130"/>
    <lineage>
        <taxon>Bacteria</taxon>
        <taxon>Pseudomonadati</taxon>
        <taxon>Gemmatimonadota</taxon>
        <taxon>Gemmatimonadia</taxon>
        <taxon>Gemmatimonadales</taxon>
        <taxon>Gemmatimonadaceae</taxon>
        <taxon>environmental samples</taxon>
    </lineage>
</organism>
<dbReference type="EMBL" id="CADCTX010000958">
    <property type="protein sequence ID" value="CAA9360984.1"/>
    <property type="molecule type" value="Genomic_DNA"/>
</dbReference>
<feature type="non-terminal residue" evidence="2">
    <location>
        <position position="102"/>
    </location>
</feature>
<dbReference type="AlphaFoldDB" id="A0A6J4MKY4"/>
<name>A0A6J4MKY4_9BACT</name>
<feature type="compositionally biased region" description="Low complexity" evidence="1">
    <location>
        <begin position="37"/>
        <end position="63"/>
    </location>
</feature>
<feature type="region of interest" description="Disordered" evidence="1">
    <location>
        <begin position="1"/>
        <end position="102"/>
    </location>
</feature>
<evidence type="ECO:0000256" key="1">
    <source>
        <dbReference type="SAM" id="MobiDB-lite"/>
    </source>
</evidence>
<sequence length="102" mass="10617">ARQHLARPLPREAADDLRRRAAGDAGDVAHRAERDQPGAAAGARAAPGADRAAARAAHAALPPRGDEPERARVRVVPRAGHGGADDDVGDPGPDHARRLPDR</sequence>
<gene>
    <name evidence="2" type="ORF">AVDCRST_MAG40-3479</name>
</gene>
<proteinExistence type="predicted"/>
<evidence type="ECO:0000313" key="2">
    <source>
        <dbReference type="EMBL" id="CAA9360984.1"/>
    </source>
</evidence>
<protein>
    <submittedName>
        <fullName evidence="2">Uncharacterized protein</fullName>
    </submittedName>
</protein>
<feature type="non-terminal residue" evidence="2">
    <location>
        <position position="1"/>
    </location>
</feature>
<feature type="compositionally biased region" description="Basic and acidic residues" evidence="1">
    <location>
        <begin position="9"/>
        <end position="36"/>
    </location>
</feature>
<reference evidence="2" key="1">
    <citation type="submission" date="2020-02" db="EMBL/GenBank/DDBJ databases">
        <authorList>
            <person name="Meier V. D."/>
        </authorList>
    </citation>
    <scope>NUCLEOTIDE SEQUENCE</scope>
    <source>
        <strain evidence="2">AVDCRST_MAG40</strain>
    </source>
</reference>